<dbReference type="InterPro" id="IPR001279">
    <property type="entry name" value="Metallo-B-lactamas"/>
</dbReference>
<dbReference type="InterPro" id="IPR036866">
    <property type="entry name" value="RibonucZ/Hydroxyglut_hydro"/>
</dbReference>
<dbReference type="InterPro" id="IPR051682">
    <property type="entry name" value="Mito_Persulfide_Diox"/>
</dbReference>
<dbReference type="GO" id="GO:0046872">
    <property type="term" value="F:metal ion binding"/>
    <property type="evidence" value="ECO:0007669"/>
    <property type="project" value="UniProtKB-KW"/>
</dbReference>
<dbReference type="RefSeq" id="WP_189766695.1">
    <property type="nucleotide sequence ID" value="NZ_BNCK01000001.1"/>
</dbReference>
<evidence type="ECO:0000313" key="4">
    <source>
        <dbReference type="Proteomes" id="UP000623842"/>
    </source>
</evidence>
<dbReference type="SMART" id="SM00849">
    <property type="entry name" value="Lactamase_B"/>
    <property type="match status" value="1"/>
</dbReference>
<dbReference type="Gene3D" id="3.60.15.10">
    <property type="entry name" value="Ribonuclease Z/Hydroxyacylglutathione hydrolase-like"/>
    <property type="match status" value="1"/>
</dbReference>
<dbReference type="GO" id="GO:0070813">
    <property type="term" value="P:hydrogen sulfide metabolic process"/>
    <property type="evidence" value="ECO:0007669"/>
    <property type="project" value="TreeGrafter"/>
</dbReference>
<dbReference type="PANTHER" id="PTHR43084:SF1">
    <property type="entry name" value="PERSULFIDE DIOXYGENASE ETHE1, MITOCHONDRIAL"/>
    <property type="match status" value="1"/>
</dbReference>
<organism evidence="3 4">
    <name type="scientific">Thalassotalea marina</name>
    <dbReference type="NCBI Taxonomy" id="1673741"/>
    <lineage>
        <taxon>Bacteria</taxon>
        <taxon>Pseudomonadati</taxon>
        <taxon>Pseudomonadota</taxon>
        <taxon>Gammaproteobacteria</taxon>
        <taxon>Alteromonadales</taxon>
        <taxon>Colwelliaceae</taxon>
        <taxon>Thalassotalea</taxon>
    </lineage>
</organism>
<dbReference type="PANTHER" id="PTHR43084">
    <property type="entry name" value="PERSULFIDE DIOXYGENASE ETHE1"/>
    <property type="match status" value="1"/>
</dbReference>
<dbReference type="SUPFAM" id="SSF56281">
    <property type="entry name" value="Metallo-hydrolase/oxidoreductase"/>
    <property type="match status" value="1"/>
</dbReference>
<evidence type="ECO:0000256" key="1">
    <source>
        <dbReference type="ARBA" id="ARBA00022723"/>
    </source>
</evidence>
<dbReference type="Pfam" id="PF00753">
    <property type="entry name" value="Lactamase_B"/>
    <property type="match status" value="1"/>
</dbReference>
<name>A0A919BBI2_9GAMM</name>
<reference evidence="3" key="1">
    <citation type="journal article" date="2014" name="Int. J. Syst. Evol. Microbiol.">
        <title>Complete genome sequence of Corynebacterium casei LMG S-19264T (=DSM 44701T), isolated from a smear-ripened cheese.</title>
        <authorList>
            <consortium name="US DOE Joint Genome Institute (JGI-PGF)"/>
            <person name="Walter F."/>
            <person name="Albersmeier A."/>
            <person name="Kalinowski J."/>
            <person name="Ruckert C."/>
        </authorList>
    </citation>
    <scope>NUCLEOTIDE SEQUENCE</scope>
    <source>
        <strain evidence="3">KCTC 42731</strain>
    </source>
</reference>
<keyword evidence="4" id="KW-1185">Reference proteome</keyword>
<dbReference type="Proteomes" id="UP000623842">
    <property type="component" value="Unassembled WGS sequence"/>
</dbReference>
<feature type="domain" description="Metallo-beta-lactamase" evidence="2">
    <location>
        <begin position="14"/>
        <end position="204"/>
    </location>
</feature>
<proteinExistence type="predicted"/>
<sequence length="291" mass="31889">MNPVVIDFYHAVSGTFSYLVFDPETRIGGIVDPVLDFDMASGGVSYESANQILAIVAEKDLHIEWVLETHAHADHLTSAQYIKHKTGAKVAIGRGITKVQATFKGIYDLAESFNVEGEQFDHCFDDGDKFTIGNLTVRVMATPGHTNDSVTYIIGDAAFIGDTMFHPKVGTARCDFPGGDAATLYQSIQQILSLPENTRLFLCHDYPEEGREATCEVSIAEQKAQNIHVNDGCSEQDFIQFRTSRDSQLAVPHLLYPSVQVNIAAGHFPDAGANGTVYLKTPITFKKKGDQ</sequence>
<dbReference type="CDD" id="cd07724">
    <property type="entry name" value="POD-like_MBL-fold"/>
    <property type="match status" value="1"/>
</dbReference>
<dbReference type="InterPro" id="IPR044528">
    <property type="entry name" value="POD-like_MBL-fold"/>
</dbReference>
<gene>
    <name evidence="3" type="ORF">GCM10017161_00270</name>
</gene>
<dbReference type="GO" id="GO:0006749">
    <property type="term" value="P:glutathione metabolic process"/>
    <property type="evidence" value="ECO:0007669"/>
    <property type="project" value="InterPro"/>
</dbReference>
<reference evidence="3" key="2">
    <citation type="submission" date="2020-09" db="EMBL/GenBank/DDBJ databases">
        <authorList>
            <person name="Sun Q."/>
            <person name="Kim S."/>
        </authorList>
    </citation>
    <scope>NUCLEOTIDE SEQUENCE</scope>
    <source>
        <strain evidence="3">KCTC 42731</strain>
    </source>
</reference>
<evidence type="ECO:0000259" key="2">
    <source>
        <dbReference type="SMART" id="SM00849"/>
    </source>
</evidence>
<dbReference type="EMBL" id="BNCK01000001">
    <property type="protein sequence ID" value="GHF77249.1"/>
    <property type="molecule type" value="Genomic_DNA"/>
</dbReference>
<protein>
    <recommendedName>
        <fullName evidence="2">Metallo-beta-lactamase domain-containing protein</fullName>
    </recommendedName>
</protein>
<dbReference type="AlphaFoldDB" id="A0A919BBI2"/>
<dbReference type="GO" id="GO:0050313">
    <property type="term" value="F:sulfur dioxygenase activity"/>
    <property type="evidence" value="ECO:0007669"/>
    <property type="project" value="InterPro"/>
</dbReference>
<comment type="caution">
    <text evidence="3">The sequence shown here is derived from an EMBL/GenBank/DDBJ whole genome shotgun (WGS) entry which is preliminary data.</text>
</comment>
<accession>A0A919BBI2</accession>
<keyword evidence="1" id="KW-0479">Metal-binding</keyword>
<evidence type="ECO:0000313" key="3">
    <source>
        <dbReference type="EMBL" id="GHF77249.1"/>
    </source>
</evidence>